<comment type="subcellular location">
    <subcellularLocation>
        <location evidence="5">Cell membrane</location>
        <topology evidence="5">Multi-pass membrane protein</topology>
    </subcellularLocation>
    <subcellularLocation>
        <location evidence="1">Membrane</location>
        <topology evidence="1">Multi-pass membrane protein</topology>
    </subcellularLocation>
</comment>
<dbReference type="Proteomes" id="UP000019102">
    <property type="component" value="Unassembled WGS sequence"/>
</dbReference>
<comment type="caution">
    <text evidence="6">The sequence shown here is derived from an EMBL/GenBank/DDBJ whole genome shotgun (WGS) entry which is preliminary data.</text>
</comment>
<dbReference type="GO" id="GO:0005886">
    <property type="term" value="C:plasma membrane"/>
    <property type="evidence" value="ECO:0007669"/>
    <property type="project" value="UniProtKB-SubCell"/>
</dbReference>
<proteinExistence type="inferred from homology"/>
<name>W4VJ73_9BACI</name>
<evidence type="ECO:0000313" key="7">
    <source>
        <dbReference type="Proteomes" id="UP000019102"/>
    </source>
</evidence>
<dbReference type="AlphaFoldDB" id="W4VJ73"/>
<organism evidence="6 7">
    <name type="scientific">Gracilibacillus boraciitolerans JCM 21714</name>
    <dbReference type="NCBI Taxonomy" id="1298598"/>
    <lineage>
        <taxon>Bacteria</taxon>
        <taxon>Bacillati</taxon>
        <taxon>Bacillota</taxon>
        <taxon>Bacilli</taxon>
        <taxon>Bacillales</taxon>
        <taxon>Bacillaceae</taxon>
        <taxon>Gracilibacillus</taxon>
    </lineage>
</organism>
<dbReference type="Pfam" id="PF01925">
    <property type="entry name" value="TauE"/>
    <property type="match status" value="1"/>
</dbReference>
<dbReference type="EMBL" id="BAVS01000007">
    <property type="protein sequence ID" value="GAE92868.1"/>
    <property type="molecule type" value="Genomic_DNA"/>
</dbReference>
<dbReference type="InterPro" id="IPR002781">
    <property type="entry name" value="TM_pro_TauE-like"/>
</dbReference>
<dbReference type="STRING" id="1298598.JCM21714_1889"/>
<evidence type="ECO:0000256" key="2">
    <source>
        <dbReference type="ARBA" id="ARBA00022692"/>
    </source>
</evidence>
<evidence type="ECO:0000313" key="6">
    <source>
        <dbReference type="EMBL" id="GAE92868.1"/>
    </source>
</evidence>
<evidence type="ECO:0000256" key="4">
    <source>
        <dbReference type="ARBA" id="ARBA00023136"/>
    </source>
</evidence>
<keyword evidence="4 5" id="KW-0472">Membrane</keyword>
<evidence type="ECO:0000256" key="3">
    <source>
        <dbReference type="ARBA" id="ARBA00022989"/>
    </source>
</evidence>
<evidence type="ECO:0000256" key="1">
    <source>
        <dbReference type="ARBA" id="ARBA00004141"/>
    </source>
</evidence>
<keyword evidence="3 5" id="KW-1133">Transmembrane helix</keyword>
<accession>W4VJ73</accession>
<feature type="transmembrane region" description="Helical" evidence="5">
    <location>
        <begin position="23"/>
        <end position="40"/>
    </location>
</feature>
<sequence>MIFTAMSSTFSYAKVKRIDYKSGWYFVAGSLPGGILGAWLNQFVETNTFSLFLGDFYAAYFFYVSF</sequence>
<protein>
    <recommendedName>
        <fullName evidence="5">Probable membrane transporter protein</fullName>
    </recommendedName>
</protein>
<keyword evidence="7" id="KW-1185">Reference proteome</keyword>
<evidence type="ECO:0000256" key="5">
    <source>
        <dbReference type="RuleBase" id="RU363041"/>
    </source>
</evidence>
<dbReference type="eggNOG" id="COG0730">
    <property type="taxonomic scope" value="Bacteria"/>
</dbReference>
<reference evidence="6 7" key="1">
    <citation type="journal article" date="2014" name="Genome Announc.">
        <title>Draft Genome Sequence of the Boron-Tolerant and Moderately Halotolerant Bacterium Gracilibacillus boraciitolerans JCM 21714T.</title>
        <authorList>
            <person name="Ahmed I."/>
            <person name="Oshima K."/>
            <person name="Suda W."/>
            <person name="Kitamura K."/>
            <person name="Iida T."/>
            <person name="Ohmori Y."/>
            <person name="Fujiwara T."/>
            <person name="Hattori M."/>
            <person name="Ohkuma M."/>
        </authorList>
    </citation>
    <scope>NUCLEOTIDE SEQUENCE [LARGE SCALE GENOMIC DNA]</scope>
    <source>
        <strain evidence="6 7">JCM 21714</strain>
    </source>
</reference>
<comment type="similarity">
    <text evidence="5">Belongs to the 4-toluene sulfonate uptake permease (TSUP) (TC 2.A.102) family.</text>
</comment>
<keyword evidence="5" id="KW-1003">Cell membrane</keyword>
<keyword evidence="2 5" id="KW-0812">Transmembrane</keyword>
<gene>
    <name evidence="6" type="ORF">JCM21714_1889</name>
</gene>